<evidence type="ECO:0000259" key="11">
    <source>
        <dbReference type="PROSITE" id="PS50111"/>
    </source>
</evidence>
<evidence type="ECO:0000256" key="5">
    <source>
        <dbReference type="ARBA" id="ARBA00022989"/>
    </source>
</evidence>
<dbReference type="GO" id="GO:0007165">
    <property type="term" value="P:signal transduction"/>
    <property type="evidence" value="ECO:0007669"/>
    <property type="project" value="UniProtKB-KW"/>
</dbReference>
<keyword evidence="2" id="KW-1003">Cell membrane</keyword>
<dbReference type="PROSITE" id="PS50885">
    <property type="entry name" value="HAMP"/>
    <property type="match status" value="1"/>
</dbReference>
<accession>A0A1M6GF90</accession>
<feature type="transmembrane region" description="Helical" evidence="10">
    <location>
        <begin position="63"/>
        <end position="87"/>
    </location>
</feature>
<dbReference type="AlphaFoldDB" id="A0A1M6GF90"/>
<evidence type="ECO:0000256" key="6">
    <source>
        <dbReference type="ARBA" id="ARBA00023136"/>
    </source>
</evidence>
<dbReference type="SUPFAM" id="SSF58104">
    <property type="entry name" value="Methyl-accepting chemotaxis protein (MCP) signaling domain"/>
    <property type="match status" value="1"/>
</dbReference>
<proteinExistence type="inferred from homology"/>
<dbReference type="CDD" id="cd12912">
    <property type="entry name" value="PDC2_MCP_like"/>
    <property type="match status" value="1"/>
</dbReference>
<dbReference type="GO" id="GO:0005886">
    <property type="term" value="C:plasma membrane"/>
    <property type="evidence" value="ECO:0007669"/>
    <property type="project" value="UniProtKB-SubCell"/>
</dbReference>
<dbReference type="Gene3D" id="3.30.450.20">
    <property type="entry name" value="PAS domain"/>
    <property type="match status" value="1"/>
</dbReference>
<organism evidence="13 14">
    <name type="scientific">Geosporobacter subterraneus DSM 17957</name>
    <dbReference type="NCBI Taxonomy" id="1121919"/>
    <lineage>
        <taxon>Bacteria</taxon>
        <taxon>Bacillati</taxon>
        <taxon>Bacillota</taxon>
        <taxon>Clostridia</taxon>
        <taxon>Peptostreptococcales</taxon>
        <taxon>Thermotaleaceae</taxon>
        <taxon>Geosporobacter</taxon>
    </lineage>
</organism>
<evidence type="ECO:0000256" key="9">
    <source>
        <dbReference type="PROSITE-ProRule" id="PRU00284"/>
    </source>
</evidence>
<keyword evidence="4 10" id="KW-0812">Transmembrane</keyword>
<dbReference type="STRING" id="1121919.SAMN02745975_01247"/>
<dbReference type="CDD" id="cd12914">
    <property type="entry name" value="PDC1_DGC_like"/>
    <property type="match status" value="1"/>
</dbReference>
<protein>
    <submittedName>
        <fullName evidence="13">Methyl-accepting chemotaxis protein</fullName>
    </submittedName>
</protein>
<dbReference type="SMART" id="SM00283">
    <property type="entry name" value="MA"/>
    <property type="match status" value="1"/>
</dbReference>
<dbReference type="Pfam" id="PF00015">
    <property type="entry name" value="MCPsignal"/>
    <property type="match status" value="1"/>
</dbReference>
<evidence type="ECO:0000256" key="7">
    <source>
        <dbReference type="ARBA" id="ARBA00023224"/>
    </source>
</evidence>
<dbReference type="InterPro" id="IPR003660">
    <property type="entry name" value="HAMP_dom"/>
</dbReference>
<feature type="domain" description="HAMP" evidence="12">
    <location>
        <begin position="372"/>
        <end position="424"/>
    </location>
</feature>
<sequence length="736" mass="82353">MEKFSTWKSRIENLISRLKDSFKRLKAALEKKINPDHQWLKRLHNLKGMLPEKNSDMPMRKQLIIVFTLISILPVLLIGIVSFTITYRQVTLSQKKMMSVYAEGITNNIDSTIRSTENILKGLSAQSDLLVLLEDVNSDQQINDVIKLNSMIFSLKNAVKSSEKLYETVFITDIQGNVIADGSPYREVYTKMNIQDTDYYQVIKKGTGFYVGAPIESKATGKILIPVAKSIDSIASQMGVMVIMFDLEKFTAPIHDLKVGETGYVYVVNDQGLILHHKTPEKFMTKVENKLIQDVVKNIGDELQNNGFGSYRLNGDQKVAAFQKLQSTDWLVVAAMDKTEYDKSMVIIRNLILIMVLGLIVLCLSVAVIYSKSVTVPVQKLAELMNRVAKGQLKVRSDYHTNQEIGRLNDSFNHMVENLENLIERITTASIEITEAAHKFTDISRNTYDYTSHVAQIVSDIAEGAGEQARDIGLGVYKMNELAEIISHVNENTVHIVHRSDETEQVLQEGLKQVEVLSNKSKEGYEISTQVHRVVLELDEEIKKIGMIINTITAVSKQTNLLALNAAIEAARAGEAGRGFSVVADEIRRLAEKVSQETATIQGIIKEIEVKARNVENAVILNERIVEQQSIAVEDTAKSFERIQEAIQQMAMYLKNILLSADKMDIGKNEIINTINGISCIAAETADIATTASATSQQQFAMVEEIKHYADNLSALSNNLKESISMLQVEFNKDLT</sequence>
<evidence type="ECO:0000256" key="8">
    <source>
        <dbReference type="ARBA" id="ARBA00029447"/>
    </source>
</evidence>
<dbReference type="CDD" id="cd06225">
    <property type="entry name" value="HAMP"/>
    <property type="match status" value="1"/>
</dbReference>
<name>A0A1M6GF90_9FIRM</name>
<dbReference type="Gene3D" id="1.10.287.950">
    <property type="entry name" value="Methyl-accepting chemotaxis protein"/>
    <property type="match status" value="1"/>
</dbReference>
<keyword evidence="7 9" id="KW-0807">Transducer</keyword>
<dbReference type="PANTHER" id="PTHR32089">
    <property type="entry name" value="METHYL-ACCEPTING CHEMOTAXIS PROTEIN MCPB"/>
    <property type="match status" value="1"/>
</dbReference>
<keyword evidence="6 10" id="KW-0472">Membrane</keyword>
<evidence type="ECO:0000256" key="1">
    <source>
        <dbReference type="ARBA" id="ARBA00004651"/>
    </source>
</evidence>
<keyword evidence="14" id="KW-1185">Reference proteome</keyword>
<evidence type="ECO:0000313" key="14">
    <source>
        <dbReference type="Proteomes" id="UP000184536"/>
    </source>
</evidence>
<keyword evidence="5 10" id="KW-1133">Transmembrane helix</keyword>
<evidence type="ECO:0000256" key="10">
    <source>
        <dbReference type="SAM" id="Phobius"/>
    </source>
</evidence>
<comment type="similarity">
    <text evidence="8">Belongs to the methyl-accepting chemotaxis (MCP) protein family.</text>
</comment>
<comment type="subcellular location">
    <subcellularLocation>
        <location evidence="1">Cell membrane</location>
        <topology evidence="1">Multi-pass membrane protein</topology>
    </subcellularLocation>
</comment>
<evidence type="ECO:0000313" key="13">
    <source>
        <dbReference type="EMBL" id="SHJ08634.1"/>
    </source>
</evidence>
<dbReference type="InterPro" id="IPR033479">
    <property type="entry name" value="dCache_1"/>
</dbReference>
<keyword evidence="3" id="KW-0145">Chemotaxis</keyword>
<dbReference type="EMBL" id="FQZV01000014">
    <property type="protein sequence ID" value="SHJ08634.1"/>
    <property type="molecule type" value="Genomic_DNA"/>
</dbReference>
<evidence type="ECO:0000259" key="12">
    <source>
        <dbReference type="PROSITE" id="PS50885"/>
    </source>
</evidence>
<gene>
    <name evidence="13" type="ORF">SAMN02745975_01247</name>
</gene>
<evidence type="ECO:0000256" key="4">
    <source>
        <dbReference type="ARBA" id="ARBA00022692"/>
    </source>
</evidence>
<feature type="domain" description="Methyl-accepting transducer" evidence="11">
    <location>
        <begin position="443"/>
        <end position="679"/>
    </location>
</feature>
<dbReference type="Proteomes" id="UP000184536">
    <property type="component" value="Unassembled WGS sequence"/>
</dbReference>
<dbReference type="PROSITE" id="PS50111">
    <property type="entry name" value="CHEMOTAXIS_TRANSDUC_2"/>
    <property type="match status" value="1"/>
</dbReference>
<dbReference type="Pfam" id="PF02743">
    <property type="entry name" value="dCache_1"/>
    <property type="match status" value="1"/>
</dbReference>
<dbReference type="InterPro" id="IPR004089">
    <property type="entry name" value="MCPsignal_dom"/>
</dbReference>
<dbReference type="Pfam" id="PF00672">
    <property type="entry name" value="HAMP"/>
    <property type="match status" value="1"/>
</dbReference>
<evidence type="ECO:0000256" key="3">
    <source>
        <dbReference type="ARBA" id="ARBA00022500"/>
    </source>
</evidence>
<reference evidence="14" key="1">
    <citation type="submission" date="2016-11" db="EMBL/GenBank/DDBJ databases">
        <authorList>
            <person name="Varghese N."/>
            <person name="Submissions S."/>
        </authorList>
    </citation>
    <scope>NUCLEOTIDE SEQUENCE [LARGE SCALE GENOMIC DNA]</scope>
    <source>
        <strain evidence="14">DSM 17957</strain>
    </source>
</reference>
<dbReference type="GO" id="GO:0006935">
    <property type="term" value="P:chemotaxis"/>
    <property type="evidence" value="ECO:0007669"/>
    <property type="project" value="UniProtKB-KW"/>
</dbReference>
<evidence type="ECO:0000256" key="2">
    <source>
        <dbReference type="ARBA" id="ARBA00022475"/>
    </source>
</evidence>
<feature type="transmembrane region" description="Helical" evidence="10">
    <location>
        <begin position="346"/>
        <end position="370"/>
    </location>
</feature>
<dbReference type="SMART" id="SM00304">
    <property type="entry name" value="HAMP"/>
    <property type="match status" value="2"/>
</dbReference>
<dbReference type="PANTHER" id="PTHR32089:SF112">
    <property type="entry name" value="LYSOZYME-LIKE PROTEIN-RELATED"/>
    <property type="match status" value="1"/>
</dbReference>